<evidence type="ECO:0000313" key="3">
    <source>
        <dbReference type="Proteomes" id="UP000037035"/>
    </source>
</evidence>
<feature type="region of interest" description="Disordered" evidence="1">
    <location>
        <begin position="289"/>
        <end position="309"/>
    </location>
</feature>
<dbReference type="EMBL" id="LAVV01013583">
    <property type="protein sequence ID" value="KNZ45483.1"/>
    <property type="molecule type" value="Genomic_DNA"/>
</dbReference>
<dbReference type="AlphaFoldDB" id="A0A0L6UAA8"/>
<dbReference type="OrthoDB" id="2506939at2759"/>
<feature type="compositionally biased region" description="Polar residues" evidence="1">
    <location>
        <begin position="132"/>
        <end position="174"/>
    </location>
</feature>
<dbReference type="Proteomes" id="UP000037035">
    <property type="component" value="Unassembled WGS sequence"/>
</dbReference>
<feature type="compositionally biased region" description="Basic and acidic residues" evidence="1">
    <location>
        <begin position="13"/>
        <end position="28"/>
    </location>
</feature>
<protein>
    <submittedName>
        <fullName evidence="2">Uncharacterized protein</fullName>
    </submittedName>
</protein>
<feature type="region of interest" description="Disordered" evidence="1">
    <location>
        <begin position="128"/>
        <end position="222"/>
    </location>
</feature>
<evidence type="ECO:0000256" key="1">
    <source>
        <dbReference type="SAM" id="MobiDB-lite"/>
    </source>
</evidence>
<proteinExistence type="predicted"/>
<dbReference type="VEuPathDB" id="FungiDB:VP01_807g13"/>
<feature type="compositionally biased region" description="Low complexity" evidence="1">
    <location>
        <begin position="185"/>
        <end position="203"/>
    </location>
</feature>
<accession>A0A0L6UAA8</accession>
<gene>
    <name evidence="2" type="ORF">VP01_807g13</name>
</gene>
<comment type="caution">
    <text evidence="2">The sequence shown here is derived from an EMBL/GenBank/DDBJ whole genome shotgun (WGS) entry which is preliminary data.</text>
</comment>
<feature type="region of interest" description="Disordered" evidence="1">
    <location>
        <begin position="1"/>
        <end position="28"/>
    </location>
</feature>
<keyword evidence="3" id="KW-1185">Reference proteome</keyword>
<sequence length="328" mass="36663">MGQSGASDVFQALEEKPDGRQSAAEEERRQHILESIAKLEGNSKPAVPPSAPIKHSPIHHNINNTISSQLETQPNPYLLAPSQAFAPAAFAVPYFFYPSFTPNHLTKVHTQFSSHPIYPSIYSGPRILKHSSVPSPSNSPQTRNNQELRGLKNQQNTPPRATQRHFSTTNNSHMKTPEMSYRAHTSTASPQSSSESSIQTPPSRLTHNSARNTQLDAHPPHHRKILRPSVQHELYPDLLERNTPNDVYGNMSKSGSYAFQLESKKTGAKLIEKERLTAQELKLLEALPPLPPRPEFRKSPLSCSTNPSVASKQKKKDKFAWLDYCTIF</sequence>
<name>A0A0L6UAA8_9BASI</name>
<evidence type="ECO:0000313" key="2">
    <source>
        <dbReference type="EMBL" id="KNZ45483.1"/>
    </source>
</evidence>
<feature type="compositionally biased region" description="Polar residues" evidence="1">
    <location>
        <begin position="205"/>
        <end position="215"/>
    </location>
</feature>
<organism evidence="2 3">
    <name type="scientific">Puccinia sorghi</name>
    <dbReference type="NCBI Taxonomy" id="27349"/>
    <lineage>
        <taxon>Eukaryota</taxon>
        <taxon>Fungi</taxon>
        <taxon>Dikarya</taxon>
        <taxon>Basidiomycota</taxon>
        <taxon>Pucciniomycotina</taxon>
        <taxon>Pucciniomycetes</taxon>
        <taxon>Pucciniales</taxon>
        <taxon>Pucciniaceae</taxon>
        <taxon>Puccinia</taxon>
    </lineage>
</organism>
<reference evidence="2 3" key="1">
    <citation type="submission" date="2015-08" db="EMBL/GenBank/DDBJ databases">
        <title>Next Generation Sequencing and Analysis of the Genome of Puccinia sorghi L Schw, the Causal Agent of Maize Common Rust.</title>
        <authorList>
            <person name="Rochi L."/>
            <person name="Burguener G."/>
            <person name="Darino M."/>
            <person name="Turjanski A."/>
            <person name="Kreff E."/>
            <person name="Dieguez M.J."/>
            <person name="Sacco F."/>
        </authorList>
    </citation>
    <scope>NUCLEOTIDE SEQUENCE [LARGE SCALE GENOMIC DNA]</scope>
    <source>
        <strain evidence="2 3">RO10H11247</strain>
    </source>
</reference>